<protein>
    <recommendedName>
        <fullName evidence="1">BppU N-terminal domain-containing protein</fullName>
    </recommendedName>
</protein>
<dbReference type="Gene3D" id="2.60.40.3350">
    <property type="match status" value="1"/>
</dbReference>
<dbReference type="Pfam" id="PF10651">
    <property type="entry name" value="BppU_N"/>
    <property type="match status" value="1"/>
</dbReference>
<dbReference type="AlphaFoldDB" id="A0A0R1UEK5"/>
<organism evidence="2 3">
    <name type="scientific">Limosilactobacillus equigenerosi DSM 18793 = JCM 14505</name>
    <dbReference type="NCBI Taxonomy" id="1423742"/>
    <lineage>
        <taxon>Bacteria</taxon>
        <taxon>Bacillati</taxon>
        <taxon>Bacillota</taxon>
        <taxon>Bacilli</taxon>
        <taxon>Lactobacillales</taxon>
        <taxon>Lactobacillaceae</taxon>
        <taxon>Limosilactobacillus</taxon>
    </lineage>
</organism>
<dbReference type="Proteomes" id="UP000051084">
    <property type="component" value="Unassembled WGS sequence"/>
</dbReference>
<evidence type="ECO:0000313" key="2">
    <source>
        <dbReference type="EMBL" id="KRL91839.1"/>
    </source>
</evidence>
<evidence type="ECO:0000259" key="1">
    <source>
        <dbReference type="Pfam" id="PF10651"/>
    </source>
</evidence>
<keyword evidence="3" id="KW-1185">Reference proteome</keyword>
<proteinExistence type="predicted"/>
<sequence length="357" mass="38939">MLANNKTINGKVYVQVETTLQADQVIEVDQLNGRQGDNWRDVNIQLMKSGLPRDLGAYSVDLVGKDSDGKIKYTNKATVNDAKNGLVSLRVAKQFYQAAGDYQEAFLRVVDTDGAVISSISIKMEVLKNNLILSAGDSTNFLQTIDDLNKELNQRMDVVQTSIQTTVQSINALDALVKAYNDLIAKQAAVTTGVENHFTALQHFDKGLDTTDLVANTAKIDKLTGGAMNLITNMIAAVPHPTSEPTTTNWSGVRNCSKPNVNDVMVVQRVKLTNNNYRILMVGNVKFDNAGGGAHSTIKIPYTFGRGSVCMGTIYTLADYSITTDYATGDQIDITFTGIPCRETAWVSIAIDTIAWR</sequence>
<reference evidence="2 3" key="1">
    <citation type="journal article" date="2015" name="Genome Announc.">
        <title>Expanding the biotechnology potential of lactobacilli through comparative genomics of 213 strains and associated genera.</title>
        <authorList>
            <person name="Sun Z."/>
            <person name="Harris H.M."/>
            <person name="McCann A."/>
            <person name="Guo C."/>
            <person name="Argimon S."/>
            <person name="Zhang W."/>
            <person name="Yang X."/>
            <person name="Jeffery I.B."/>
            <person name="Cooney J.C."/>
            <person name="Kagawa T.F."/>
            <person name="Liu W."/>
            <person name="Song Y."/>
            <person name="Salvetti E."/>
            <person name="Wrobel A."/>
            <person name="Rasinkangas P."/>
            <person name="Parkhill J."/>
            <person name="Rea M.C."/>
            <person name="O'Sullivan O."/>
            <person name="Ritari J."/>
            <person name="Douillard F.P."/>
            <person name="Paul Ross R."/>
            <person name="Yang R."/>
            <person name="Briner A.E."/>
            <person name="Felis G.E."/>
            <person name="de Vos W.M."/>
            <person name="Barrangou R."/>
            <person name="Klaenhammer T.R."/>
            <person name="Caufield P.W."/>
            <person name="Cui Y."/>
            <person name="Zhang H."/>
            <person name="O'Toole P.W."/>
        </authorList>
    </citation>
    <scope>NUCLEOTIDE SEQUENCE [LARGE SCALE GENOMIC DNA]</scope>
    <source>
        <strain evidence="2 3">DSM 18793</strain>
    </source>
</reference>
<dbReference type="InterPro" id="IPR018913">
    <property type="entry name" value="BppU_N"/>
</dbReference>
<gene>
    <name evidence="2" type="ORF">FC21_GL000609</name>
</gene>
<feature type="domain" description="BppU N-terminal" evidence="1">
    <location>
        <begin position="18"/>
        <end position="154"/>
    </location>
</feature>
<dbReference type="OrthoDB" id="2296408at2"/>
<evidence type="ECO:0000313" key="3">
    <source>
        <dbReference type="Proteomes" id="UP000051084"/>
    </source>
</evidence>
<name>A0A0R1UEK5_9LACO</name>
<dbReference type="PATRIC" id="fig|1423742.4.peg.632"/>
<dbReference type="RefSeq" id="WP_054652641.1">
    <property type="nucleotide sequence ID" value="NZ_AZGC01000067.1"/>
</dbReference>
<dbReference type="STRING" id="417373.GCA_001570685_01440"/>
<dbReference type="EMBL" id="AZGC01000067">
    <property type="protein sequence ID" value="KRL91839.1"/>
    <property type="molecule type" value="Genomic_DNA"/>
</dbReference>
<comment type="caution">
    <text evidence="2">The sequence shown here is derived from an EMBL/GenBank/DDBJ whole genome shotgun (WGS) entry which is preliminary data.</text>
</comment>
<accession>A0A0R1UEK5</accession>